<keyword evidence="11" id="KW-0614">Plasmid</keyword>
<geneLocation type="plasmid" evidence="11 12">
    <name>pBM69</name>
</geneLocation>
<dbReference type="EMBL" id="CP007740">
    <property type="protein sequence ID" value="AIE61755.1"/>
    <property type="molecule type" value="Genomic_DNA"/>
</dbReference>
<evidence type="ECO:0000256" key="2">
    <source>
        <dbReference type="ARBA" id="ARBA00007886"/>
    </source>
</evidence>
<dbReference type="InterPro" id="IPR046953">
    <property type="entry name" value="Spore_GerAC-like_C"/>
</dbReference>
<dbReference type="InterPro" id="IPR008844">
    <property type="entry name" value="Spore_GerAC-like"/>
</dbReference>
<dbReference type="PROSITE" id="PS51257">
    <property type="entry name" value="PROKAR_LIPOPROTEIN"/>
    <property type="match status" value="1"/>
</dbReference>
<gene>
    <name evidence="11" type="ORF">BMMGA3_17040</name>
</gene>
<dbReference type="Proteomes" id="UP000027602">
    <property type="component" value="Plasmid pBM69"/>
</dbReference>
<feature type="signal peptide" evidence="8">
    <location>
        <begin position="1"/>
        <end position="22"/>
    </location>
</feature>
<dbReference type="HOGENOM" id="CLU_051140_3_1_9"/>
<dbReference type="KEGG" id="bmet:BMMGA3_17040"/>
<keyword evidence="6" id="KW-0564">Palmitate</keyword>
<keyword evidence="3" id="KW-0309">Germination</keyword>
<dbReference type="Pfam" id="PF25198">
    <property type="entry name" value="Spore_GerAC_N"/>
    <property type="match status" value="1"/>
</dbReference>
<dbReference type="RefSeq" id="WP_051744924.1">
    <property type="nucleotide sequence ID" value="NZ_CP007740.1"/>
</dbReference>
<feature type="chain" id="PRO_5038958939" evidence="8">
    <location>
        <begin position="23"/>
        <end position="355"/>
    </location>
</feature>
<dbReference type="GO" id="GO:0016020">
    <property type="term" value="C:membrane"/>
    <property type="evidence" value="ECO:0007669"/>
    <property type="project" value="UniProtKB-SubCell"/>
</dbReference>
<dbReference type="PANTHER" id="PTHR35789">
    <property type="entry name" value="SPORE GERMINATION PROTEIN B3"/>
    <property type="match status" value="1"/>
</dbReference>
<evidence type="ECO:0000256" key="6">
    <source>
        <dbReference type="ARBA" id="ARBA00023139"/>
    </source>
</evidence>
<evidence type="ECO:0000259" key="10">
    <source>
        <dbReference type="Pfam" id="PF25198"/>
    </source>
</evidence>
<evidence type="ECO:0000313" key="11">
    <source>
        <dbReference type="EMBL" id="AIE61755.1"/>
    </source>
</evidence>
<dbReference type="eggNOG" id="ENOG502ZYKQ">
    <property type="taxonomic scope" value="Bacteria"/>
</dbReference>
<dbReference type="Pfam" id="PF05504">
    <property type="entry name" value="Spore_GerAC"/>
    <property type="match status" value="1"/>
</dbReference>
<evidence type="ECO:0000256" key="8">
    <source>
        <dbReference type="SAM" id="SignalP"/>
    </source>
</evidence>
<sequence>MRIKHNLCFMLCILFLSGCLNKQVVDDVSFKLASGYDYVNEKEMRGTFLVPEFLPDKTIKNVTYSAVSLGPFEISKEIQKQVSDPIVRGSLEVILVGNELAKKGIRNILDSYERDASIGGTLILGVTEGDAKDVLEGEYGNRGNAVYLSRLFEHNMDHQDLPESNLKIFLSDYYQKGKDGYLPLIKKSNKKKVEINGLCLFKEDKVVDELSVDKLFFFKLMTDQYNEGTTHVAVNGNKASIEIISSKYKMKLIGRNPYKIELNIKLKGEITDYTGNQLTRKIKDNIEKTMEKNINEQCSKLISRFQEKNIDPIGFGAFVKSRTRNFDFSKWEDEYQNLTVDVNTKVILTEEGVIE</sequence>
<dbReference type="NCBIfam" id="TIGR02887">
    <property type="entry name" value="spore_ger_x_C"/>
    <property type="match status" value="1"/>
</dbReference>
<keyword evidence="5" id="KW-0472">Membrane</keyword>
<evidence type="ECO:0000259" key="9">
    <source>
        <dbReference type="Pfam" id="PF05504"/>
    </source>
</evidence>
<feature type="domain" description="Spore germination GerAC-like C-terminal" evidence="9">
    <location>
        <begin position="196"/>
        <end position="351"/>
    </location>
</feature>
<reference evidence="11 12" key="1">
    <citation type="journal article" date="2015" name="BMC Genomics">
        <title>Transcriptome analysis of thermophilic methylotrophic Bacillus methanolicus MGA3 using RNA-sequencing provides detailed insights into its previously uncharted transcriptional landscape.</title>
        <authorList>
            <person name="Irla M."/>
            <person name="Neshat A."/>
            <person name="Brautaset T."/>
            <person name="Ruckert C."/>
            <person name="Kalinowski J."/>
            <person name="Wendisch V.F."/>
        </authorList>
    </citation>
    <scope>NUCLEOTIDE SEQUENCE [LARGE SCALE GENOMIC DNA]</scope>
    <source>
        <strain evidence="12">MGA3 / ATCC 53907</strain>
        <plasmid evidence="12">Plasmid pBM69</plasmid>
    </source>
</reference>
<dbReference type="InterPro" id="IPR038501">
    <property type="entry name" value="Spore_GerAC_C_sf"/>
</dbReference>
<comment type="subcellular location">
    <subcellularLocation>
        <location evidence="1">Membrane</location>
        <topology evidence="1">Lipid-anchor</topology>
    </subcellularLocation>
</comment>
<evidence type="ECO:0000256" key="1">
    <source>
        <dbReference type="ARBA" id="ARBA00004635"/>
    </source>
</evidence>
<keyword evidence="4 8" id="KW-0732">Signal</keyword>
<feature type="domain" description="Spore germination protein N-terminal" evidence="10">
    <location>
        <begin position="22"/>
        <end position="186"/>
    </location>
</feature>
<protein>
    <submittedName>
        <fullName evidence="11">Spore germination protein QC</fullName>
    </submittedName>
</protein>
<name>A0A068LVZ0_BACMM</name>
<dbReference type="PANTHER" id="PTHR35789:SF1">
    <property type="entry name" value="SPORE GERMINATION PROTEIN B3"/>
    <property type="match status" value="1"/>
</dbReference>
<evidence type="ECO:0000256" key="5">
    <source>
        <dbReference type="ARBA" id="ARBA00023136"/>
    </source>
</evidence>
<dbReference type="GO" id="GO:0009847">
    <property type="term" value="P:spore germination"/>
    <property type="evidence" value="ECO:0007669"/>
    <property type="project" value="InterPro"/>
</dbReference>
<evidence type="ECO:0000313" key="12">
    <source>
        <dbReference type="Proteomes" id="UP000027602"/>
    </source>
</evidence>
<dbReference type="Gene3D" id="3.30.300.210">
    <property type="entry name" value="Nutrient germinant receptor protein C, domain 3"/>
    <property type="match status" value="1"/>
</dbReference>
<proteinExistence type="inferred from homology"/>
<keyword evidence="12" id="KW-1185">Reference proteome</keyword>
<keyword evidence="7" id="KW-0449">Lipoprotein</keyword>
<accession>A0A068LVZ0</accession>
<evidence type="ECO:0000256" key="3">
    <source>
        <dbReference type="ARBA" id="ARBA00022544"/>
    </source>
</evidence>
<comment type="similarity">
    <text evidence="2">Belongs to the GerABKC lipoprotein family.</text>
</comment>
<evidence type="ECO:0000256" key="7">
    <source>
        <dbReference type="ARBA" id="ARBA00023288"/>
    </source>
</evidence>
<evidence type="ECO:0000256" key="4">
    <source>
        <dbReference type="ARBA" id="ARBA00022729"/>
    </source>
</evidence>
<dbReference type="InterPro" id="IPR057336">
    <property type="entry name" value="GerAC_N"/>
</dbReference>
<organism evidence="11 12">
    <name type="scientific">Bacillus methanolicus (strain MGA3 / ATCC 53907)</name>
    <dbReference type="NCBI Taxonomy" id="796606"/>
    <lineage>
        <taxon>Bacteria</taxon>
        <taxon>Bacillati</taxon>
        <taxon>Bacillota</taxon>
        <taxon>Bacilli</taxon>
        <taxon>Bacillales</taxon>
        <taxon>Bacillaceae</taxon>
        <taxon>Bacillus</taxon>
    </lineage>
</organism>
<dbReference type="AlphaFoldDB" id="A0A068LVZ0"/>